<accession>A0A8H3HJ06</accession>
<dbReference type="EMBL" id="CAJMXA010003729">
    <property type="protein sequence ID" value="CAE6513653.1"/>
    <property type="molecule type" value="Genomic_DNA"/>
</dbReference>
<protein>
    <submittedName>
        <fullName evidence="1">Uncharacterized protein</fullName>
    </submittedName>
</protein>
<sequence length="359" mass="40267">MISDLLTGLPPQKMESELHTHWGRTIDQYTESYGLNDAMKRISLVEDIQRPAQAAIERIGQVWSKKSDHGVNLSDLQAVLAFSQSAGAYPSFASPSLISGCIYLMAEIKVSGKSTPFSYEYGYLCFRIMSVALGMCLLDRSGTMESAIETMTDNQHIALIQTLARLVDGVVEDAVRHAAGPHKQAYNCILGWTHCPEHPKREKMISRADAATLFGVLWDDRESFLKVMAATVPPVLSSVIYLLWRYVIYERYLQVQHSPESGPPISGNVFMQIFWRAYLTIAPDQNRTFNLISTYENYGLGFRSQYRDASGHTTLEDTKQMMRAYTNQVLRGSALTSRSLAQALSIIYLHLVSVGPDYE</sequence>
<comment type="caution">
    <text evidence="1">The sequence shown here is derived from an EMBL/GenBank/DDBJ whole genome shotgun (WGS) entry which is preliminary data.</text>
</comment>
<dbReference type="AlphaFoldDB" id="A0A8H3HJ06"/>
<organism evidence="1 2">
    <name type="scientific">Rhizoctonia solani</name>
    <dbReference type="NCBI Taxonomy" id="456999"/>
    <lineage>
        <taxon>Eukaryota</taxon>
        <taxon>Fungi</taxon>
        <taxon>Dikarya</taxon>
        <taxon>Basidiomycota</taxon>
        <taxon>Agaricomycotina</taxon>
        <taxon>Agaricomycetes</taxon>
        <taxon>Cantharellales</taxon>
        <taxon>Ceratobasidiaceae</taxon>
        <taxon>Rhizoctonia</taxon>
    </lineage>
</organism>
<name>A0A8H3HJ06_9AGAM</name>
<evidence type="ECO:0000313" key="2">
    <source>
        <dbReference type="Proteomes" id="UP000663853"/>
    </source>
</evidence>
<evidence type="ECO:0000313" key="1">
    <source>
        <dbReference type="EMBL" id="CAE6513653.1"/>
    </source>
</evidence>
<reference evidence="1" key="1">
    <citation type="submission" date="2021-01" db="EMBL/GenBank/DDBJ databases">
        <authorList>
            <person name="Kaushik A."/>
        </authorList>
    </citation>
    <scope>NUCLEOTIDE SEQUENCE</scope>
    <source>
        <strain evidence="1">AG6-10EEA</strain>
    </source>
</reference>
<gene>
    <name evidence="1" type="ORF">RDB_LOCUS133087</name>
</gene>
<dbReference type="Proteomes" id="UP000663853">
    <property type="component" value="Unassembled WGS sequence"/>
</dbReference>
<proteinExistence type="predicted"/>